<name>A0A8S5TRK2_9CAUD</name>
<evidence type="ECO:0000313" key="2">
    <source>
        <dbReference type="EMBL" id="DAF84819.1"/>
    </source>
</evidence>
<protein>
    <submittedName>
        <fullName evidence="2">RecT protein</fullName>
    </submittedName>
</protein>
<feature type="region of interest" description="Disordered" evidence="1">
    <location>
        <begin position="1"/>
        <end position="28"/>
    </location>
</feature>
<evidence type="ECO:0000256" key="1">
    <source>
        <dbReference type="SAM" id="MobiDB-lite"/>
    </source>
</evidence>
<proteinExistence type="predicted"/>
<sequence>MAEKTNQPEEKSEIKHKTKTAEKASVLTTEDQREIAKAISTTNTGVMNPVEYAQMKKIAADMIASKSLPQTFTNAAQVQMALMAGKEMGMTTMESLNDLYFVGGKLQIYGKATPAALRRAGWRIKKFDETEDSCTATVYSPKTDEEITDTFTYKDAELSGFTKDSRGQLKLGWRPGANRKRKLRYAVLSQIIHTYLPEVLGSVAGIGDYSEDYMDAEKLDKEYRKAEEEEKRAEKLERLRHMAEPEEGEIVA</sequence>
<reference evidence="2" key="1">
    <citation type="journal article" date="2021" name="Proc. Natl. Acad. Sci. U.S.A.">
        <title>A Catalog of Tens of Thousands of Viruses from Human Metagenomes Reveals Hidden Associations with Chronic Diseases.</title>
        <authorList>
            <person name="Tisza M.J."/>
            <person name="Buck C.B."/>
        </authorList>
    </citation>
    <scope>NUCLEOTIDE SEQUENCE</scope>
    <source>
        <strain evidence="2">Ct1SN28</strain>
    </source>
</reference>
<feature type="region of interest" description="Disordered" evidence="1">
    <location>
        <begin position="224"/>
        <end position="252"/>
    </location>
</feature>
<accession>A0A8S5TRK2</accession>
<feature type="compositionally biased region" description="Basic and acidic residues" evidence="1">
    <location>
        <begin position="1"/>
        <end position="22"/>
    </location>
</feature>
<feature type="compositionally biased region" description="Basic and acidic residues" evidence="1">
    <location>
        <begin position="224"/>
        <end position="244"/>
    </location>
</feature>
<organism evidence="2">
    <name type="scientific">Siphoviridae sp. ct1SN28</name>
    <dbReference type="NCBI Taxonomy" id="2825308"/>
    <lineage>
        <taxon>Viruses</taxon>
        <taxon>Duplodnaviria</taxon>
        <taxon>Heunggongvirae</taxon>
        <taxon>Uroviricota</taxon>
        <taxon>Caudoviricetes</taxon>
    </lineage>
</organism>
<dbReference type="EMBL" id="BK015910">
    <property type="protein sequence ID" value="DAF84819.1"/>
    <property type="molecule type" value="Genomic_DNA"/>
</dbReference>